<evidence type="ECO:0000313" key="9">
    <source>
        <dbReference type="Proteomes" id="UP001458880"/>
    </source>
</evidence>
<sequence length="276" mass="31459">MADFASRLKLRFKECGHFVHDKQNKTYCRKTGPSWAIVLSIYLTYFVCVLVAFLLGLRLIKTLVIQQDLLVQLCYDSNIYVNCSDPTINSKEKFCQFTKDMLGPCGKSGYGYPEGKPCIFLKLNKMRGWTPWEHVSTPDPLINEGEETEFSPKENTKSRILTPICKPLSSFGCDRIGLMAVYPKDKIPHFNANLNIIFRLMAVYLSPPKEAFQEYYFPFNGSDLYLSPLAAVQFLDILKGFVVGVTCEIVGITSLEEVQKMLRTTLYLYISTEDDV</sequence>
<accession>A0AAW1JFA4</accession>
<comment type="subcellular location">
    <subcellularLocation>
        <location evidence="1">Membrane</location>
        <topology evidence="1">Single-pass type II membrane protein</topology>
    </subcellularLocation>
</comment>
<dbReference type="PANTHER" id="PTHR11523">
    <property type="entry name" value="SODIUM/POTASSIUM-DEPENDENT ATPASE BETA SUBUNIT"/>
    <property type="match status" value="1"/>
</dbReference>
<evidence type="ECO:0000256" key="7">
    <source>
        <dbReference type="SAM" id="Phobius"/>
    </source>
</evidence>
<name>A0AAW1JFA4_POPJA</name>
<evidence type="ECO:0000256" key="3">
    <source>
        <dbReference type="ARBA" id="ARBA00022692"/>
    </source>
</evidence>
<evidence type="ECO:0000256" key="2">
    <source>
        <dbReference type="ARBA" id="ARBA00005876"/>
    </source>
</evidence>
<dbReference type="InterPro" id="IPR000402">
    <property type="entry name" value="Na/K_ATPase_sub_beta"/>
</dbReference>
<protein>
    <submittedName>
        <fullName evidence="8">Sodium / potassium ATPase beta chain</fullName>
    </submittedName>
</protein>
<dbReference type="GO" id="GO:0006883">
    <property type="term" value="P:intracellular sodium ion homeostasis"/>
    <property type="evidence" value="ECO:0007669"/>
    <property type="project" value="TreeGrafter"/>
</dbReference>
<dbReference type="PANTHER" id="PTHR11523:SF28">
    <property type="entry name" value="NA_K-ATPASE BETA SUBUNIT ISOFORM 4-RELATED"/>
    <property type="match status" value="1"/>
</dbReference>
<dbReference type="GO" id="GO:0036376">
    <property type="term" value="P:sodium ion export across plasma membrane"/>
    <property type="evidence" value="ECO:0007669"/>
    <property type="project" value="TreeGrafter"/>
</dbReference>
<keyword evidence="3 7" id="KW-0812">Transmembrane</keyword>
<evidence type="ECO:0000256" key="1">
    <source>
        <dbReference type="ARBA" id="ARBA00004606"/>
    </source>
</evidence>
<dbReference type="Gene3D" id="1.20.5.170">
    <property type="match status" value="1"/>
</dbReference>
<dbReference type="AlphaFoldDB" id="A0AAW1JFA4"/>
<gene>
    <name evidence="8" type="ORF">QE152_g30310</name>
</gene>
<proteinExistence type="inferred from homology"/>
<evidence type="ECO:0000256" key="4">
    <source>
        <dbReference type="ARBA" id="ARBA00022968"/>
    </source>
</evidence>
<comment type="similarity">
    <text evidence="2">Belongs to the X(+)/potassium ATPases subunit beta family.</text>
</comment>
<evidence type="ECO:0000256" key="6">
    <source>
        <dbReference type="ARBA" id="ARBA00023136"/>
    </source>
</evidence>
<keyword evidence="9" id="KW-1185">Reference proteome</keyword>
<dbReference type="GO" id="GO:1990573">
    <property type="term" value="P:potassium ion import across plasma membrane"/>
    <property type="evidence" value="ECO:0007669"/>
    <property type="project" value="TreeGrafter"/>
</dbReference>
<dbReference type="Proteomes" id="UP001458880">
    <property type="component" value="Unassembled WGS sequence"/>
</dbReference>
<comment type="caution">
    <text evidence="8">The sequence shown here is derived from an EMBL/GenBank/DDBJ whole genome shotgun (WGS) entry which is preliminary data.</text>
</comment>
<feature type="transmembrane region" description="Helical" evidence="7">
    <location>
        <begin position="35"/>
        <end position="57"/>
    </location>
</feature>
<evidence type="ECO:0000313" key="8">
    <source>
        <dbReference type="EMBL" id="KAK9701901.1"/>
    </source>
</evidence>
<dbReference type="GO" id="GO:0005890">
    <property type="term" value="C:sodium:potassium-exchanging ATPase complex"/>
    <property type="evidence" value="ECO:0007669"/>
    <property type="project" value="InterPro"/>
</dbReference>
<dbReference type="InterPro" id="IPR038702">
    <property type="entry name" value="Na/K_ATPase_sub_beta_sf"/>
</dbReference>
<keyword evidence="5 7" id="KW-1133">Transmembrane helix</keyword>
<keyword evidence="4" id="KW-0735">Signal-anchor</keyword>
<keyword evidence="6 7" id="KW-0472">Membrane</keyword>
<dbReference type="GO" id="GO:0030007">
    <property type="term" value="P:intracellular potassium ion homeostasis"/>
    <property type="evidence" value="ECO:0007669"/>
    <property type="project" value="TreeGrafter"/>
</dbReference>
<evidence type="ECO:0000256" key="5">
    <source>
        <dbReference type="ARBA" id="ARBA00022989"/>
    </source>
</evidence>
<dbReference type="EMBL" id="JASPKY010000405">
    <property type="protein sequence ID" value="KAK9701901.1"/>
    <property type="molecule type" value="Genomic_DNA"/>
</dbReference>
<dbReference type="Gene3D" id="2.60.40.1660">
    <property type="entry name" value="Na, k-atpase alpha subunit"/>
    <property type="match status" value="1"/>
</dbReference>
<dbReference type="GO" id="GO:0001671">
    <property type="term" value="F:ATPase activator activity"/>
    <property type="evidence" value="ECO:0007669"/>
    <property type="project" value="TreeGrafter"/>
</dbReference>
<reference evidence="8 9" key="1">
    <citation type="journal article" date="2024" name="BMC Genomics">
        <title>De novo assembly and annotation of Popillia japonica's genome with initial clues to its potential as an invasive pest.</title>
        <authorList>
            <person name="Cucini C."/>
            <person name="Boschi S."/>
            <person name="Funari R."/>
            <person name="Cardaioli E."/>
            <person name="Iannotti N."/>
            <person name="Marturano G."/>
            <person name="Paoli F."/>
            <person name="Bruttini M."/>
            <person name="Carapelli A."/>
            <person name="Frati F."/>
            <person name="Nardi F."/>
        </authorList>
    </citation>
    <scope>NUCLEOTIDE SEQUENCE [LARGE SCALE GENOMIC DNA]</scope>
    <source>
        <strain evidence="8">DMR45628</strain>
    </source>
</reference>
<dbReference type="Pfam" id="PF00287">
    <property type="entry name" value="Na_K-ATPase"/>
    <property type="match status" value="1"/>
</dbReference>
<organism evidence="8 9">
    <name type="scientific">Popillia japonica</name>
    <name type="common">Japanese beetle</name>
    <dbReference type="NCBI Taxonomy" id="7064"/>
    <lineage>
        <taxon>Eukaryota</taxon>
        <taxon>Metazoa</taxon>
        <taxon>Ecdysozoa</taxon>
        <taxon>Arthropoda</taxon>
        <taxon>Hexapoda</taxon>
        <taxon>Insecta</taxon>
        <taxon>Pterygota</taxon>
        <taxon>Neoptera</taxon>
        <taxon>Endopterygota</taxon>
        <taxon>Coleoptera</taxon>
        <taxon>Polyphaga</taxon>
        <taxon>Scarabaeiformia</taxon>
        <taxon>Scarabaeidae</taxon>
        <taxon>Rutelinae</taxon>
        <taxon>Popillia</taxon>
    </lineage>
</organism>